<dbReference type="SUPFAM" id="SSF56219">
    <property type="entry name" value="DNase I-like"/>
    <property type="match status" value="1"/>
</dbReference>
<sequence>MEKVKPGGNQFTFYSSPHKSWSRIDMAWMNGDLIREIQDTKILTNIWADHNPLQMTWKGKRHKTGRWTLNTQLLKEQGYIQKIKEELIGFFKCNEKQDTSVQNLWDTKHI</sequence>
<evidence type="ECO:0000313" key="1">
    <source>
        <dbReference type="EMBL" id="LAB36617.1"/>
    </source>
</evidence>
<proteinExistence type="predicted"/>
<name>A0A2D4MT80_9SAUR</name>
<dbReference type="EMBL" id="IACM01114374">
    <property type="protein sequence ID" value="LAB36617.1"/>
    <property type="molecule type" value="Transcribed_RNA"/>
</dbReference>
<reference evidence="1" key="1">
    <citation type="submission" date="2017-07" db="EMBL/GenBank/DDBJ databases">
        <authorList>
            <person name="Mikheyev A."/>
            <person name="Grau M."/>
        </authorList>
    </citation>
    <scope>NUCLEOTIDE SEQUENCE</scope>
    <source>
        <tissue evidence="1">Venom_gland</tissue>
    </source>
</reference>
<evidence type="ECO:0008006" key="2">
    <source>
        <dbReference type="Google" id="ProtNLM"/>
    </source>
</evidence>
<organism evidence="1">
    <name type="scientific">Micrurus spixii</name>
    <name type="common">Amazon coral snake</name>
    <dbReference type="NCBI Taxonomy" id="129469"/>
    <lineage>
        <taxon>Eukaryota</taxon>
        <taxon>Metazoa</taxon>
        <taxon>Chordata</taxon>
        <taxon>Craniata</taxon>
        <taxon>Vertebrata</taxon>
        <taxon>Euteleostomi</taxon>
        <taxon>Lepidosauria</taxon>
        <taxon>Squamata</taxon>
        <taxon>Bifurcata</taxon>
        <taxon>Unidentata</taxon>
        <taxon>Episquamata</taxon>
        <taxon>Toxicofera</taxon>
        <taxon>Serpentes</taxon>
        <taxon>Colubroidea</taxon>
        <taxon>Elapidae</taxon>
        <taxon>Elapinae</taxon>
        <taxon>Micrurus</taxon>
    </lineage>
</organism>
<dbReference type="AlphaFoldDB" id="A0A2D4MT80"/>
<dbReference type="InterPro" id="IPR036691">
    <property type="entry name" value="Endo/exonu/phosph_ase_sf"/>
</dbReference>
<reference evidence="1" key="2">
    <citation type="submission" date="2017-11" db="EMBL/GenBank/DDBJ databases">
        <title>Coralsnake Venomics: Analyses of Venom Gland Transcriptomes and Proteomes of Six Brazilian Taxa.</title>
        <authorList>
            <person name="Aird S.D."/>
            <person name="Jorge da Silva N."/>
            <person name="Qiu L."/>
            <person name="Villar-Briones A."/>
            <person name="Aparecida-Saddi V."/>
            <person name="Campos-Telles M.P."/>
            <person name="Grau M."/>
            <person name="Mikheyev A.S."/>
        </authorList>
    </citation>
    <scope>NUCLEOTIDE SEQUENCE</scope>
    <source>
        <tissue evidence="1">Venom_gland</tissue>
    </source>
</reference>
<accession>A0A2D4MT80</accession>
<protein>
    <recommendedName>
        <fullName evidence="2">Endonuclease/exonuclease/phosphatase domain-containing protein</fullName>
    </recommendedName>
</protein>
<dbReference type="Gene3D" id="3.60.10.10">
    <property type="entry name" value="Endonuclease/exonuclease/phosphatase"/>
    <property type="match status" value="1"/>
</dbReference>